<feature type="domain" description="AMP-dependent synthetase/ligase" evidence="9">
    <location>
        <begin position="39"/>
        <end position="429"/>
    </location>
</feature>
<dbReference type="Proteomes" id="UP000003027">
    <property type="component" value="Unassembled WGS sequence"/>
</dbReference>
<evidence type="ECO:0000256" key="4">
    <source>
        <dbReference type="ARBA" id="ARBA00022598"/>
    </source>
</evidence>
<evidence type="ECO:0000256" key="5">
    <source>
        <dbReference type="ARBA" id="ARBA00023136"/>
    </source>
</evidence>
<dbReference type="InterPro" id="IPR000873">
    <property type="entry name" value="AMP-dep_synth/lig_dom"/>
</dbReference>
<evidence type="ECO:0000259" key="9">
    <source>
        <dbReference type="Pfam" id="PF00501"/>
    </source>
</evidence>
<dbReference type="EMBL" id="AALD02000007">
    <property type="protein sequence ID" value="EEQ11568.1"/>
    <property type="molecule type" value="Genomic_DNA"/>
</dbReference>
<comment type="caution">
    <text evidence="11">The sequence shown here is derived from an EMBL/GenBank/DDBJ whole genome shotgun (WGS) entry which is preliminary data.</text>
</comment>
<evidence type="ECO:0000256" key="3">
    <source>
        <dbReference type="ARBA" id="ARBA00006432"/>
    </source>
</evidence>
<evidence type="ECO:0000256" key="1">
    <source>
        <dbReference type="ARBA" id="ARBA00004170"/>
    </source>
</evidence>
<evidence type="ECO:0000256" key="2">
    <source>
        <dbReference type="ARBA" id="ARBA00005005"/>
    </source>
</evidence>
<protein>
    <recommendedName>
        <fullName evidence="7">Long-chain-fatty-acid--CoA ligase</fullName>
        <ecNumber evidence="6">6.2.1.3</ecNumber>
    </recommendedName>
    <alternativeName>
        <fullName evidence="8">Long-chain acyl-CoA synthetase</fullName>
    </alternativeName>
</protein>
<dbReference type="PANTHER" id="PTHR43767:SF8">
    <property type="entry name" value="LONG-CHAIN-FATTY-ACID--COA LIGASE"/>
    <property type="match status" value="1"/>
</dbReference>
<dbReference type="SUPFAM" id="SSF56801">
    <property type="entry name" value="Acetyl-CoA synthetase-like"/>
    <property type="match status" value="1"/>
</dbReference>
<dbReference type="Gene3D" id="3.40.50.12780">
    <property type="entry name" value="N-terminal domain of ligase-like"/>
    <property type="match status" value="1"/>
</dbReference>
<comment type="similarity">
    <text evidence="3">Belongs to the ATP-dependent AMP-binding enzyme family.</text>
</comment>
<accession>A0ABP2EGF0</accession>
<dbReference type="InterPro" id="IPR042099">
    <property type="entry name" value="ANL_N_sf"/>
</dbReference>
<dbReference type="PROSITE" id="PS00455">
    <property type="entry name" value="AMP_BINDING"/>
    <property type="match status" value="1"/>
</dbReference>
<keyword evidence="4 11" id="KW-0436">Ligase</keyword>
<reference evidence="11" key="1">
    <citation type="submission" date="2008-12" db="EMBL/GenBank/DDBJ databases">
        <title>Annotation of the Yersinia mollaretii ATCC 43969 genome.</title>
        <authorList>
            <person name="Read T.D."/>
            <person name="Akmal A."/>
            <person name="Bishop-Lilly K."/>
            <person name="Chen P.E."/>
            <person name="Cook C."/>
            <person name="Kiley M.P."/>
            <person name="Lentz S."/>
            <person name="Mateczun A."/>
            <person name="Nagarajan N."/>
            <person name="Nolan N."/>
            <person name="Osborne B.I."/>
            <person name="Pop M."/>
            <person name="Sozhamannan S."/>
            <person name="Stewart A.C."/>
            <person name="Sulakvelidze A."/>
            <person name="Thomason B."/>
            <person name="Willner K."/>
            <person name="Zwick M.E."/>
        </authorList>
    </citation>
    <scope>NUCLEOTIDE SEQUENCE [LARGE SCALE GENOMIC DNA]</scope>
    <source>
        <strain evidence="11">ATCC 43969</strain>
    </source>
</reference>
<name>A0ABP2EGF0_YERMW</name>
<comment type="pathway">
    <text evidence="2">Lipid metabolism; fatty acid beta-oxidation.</text>
</comment>
<dbReference type="NCBIfam" id="NF006523">
    <property type="entry name" value="PRK08974.1"/>
    <property type="match status" value="1"/>
</dbReference>
<keyword evidence="5" id="KW-0472">Membrane</keyword>
<dbReference type="Pfam" id="PF00501">
    <property type="entry name" value="AMP-binding"/>
    <property type="match status" value="1"/>
</dbReference>
<organism evidence="11 12">
    <name type="scientific">Yersinia mollaretii (strain ATCC 43969 / DSM 18520 / CIP 103324 / CNY 7263 / WAIP 204)</name>
    <dbReference type="NCBI Taxonomy" id="349967"/>
    <lineage>
        <taxon>Bacteria</taxon>
        <taxon>Pseudomonadati</taxon>
        <taxon>Pseudomonadota</taxon>
        <taxon>Gammaproteobacteria</taxon>
        <taxon>Enterobacterales</taxon>
        <taxon>Yersiniaceae</taxon>
        <taxon>Yersinia</taxon>
    </lineage>
</organism>
<evidence type="ECO:0000313" key="11">
    <source>
        <dbReference type="EMBL" id="EEQ11568.1"/>
    </source>
</evidence>
<dbReference type="InterPro" id="IPR050237">
    <property type="entry name" value="ATP-dep_AMP-bd_enzyme"/>
</dbReference>
<gene>
    <name evidence="11" type="ORF">ymoll0001_21420</name>
</gene>
<proteinExistence type="inferred from homology"/>
<dbReference type="CDD" id="cd05936">
    <property type="entry name" value="FC-FACS_FadD_like"/>
    <property type="match status" value="1"/>
</dbReference>
<evidence type="ECO:0000259" key="10">
    <source>
        <dbReference type="Pfam" id="PF13193"/>
    </source>
</evidence>
<dbReference type="InterPro" id="IPR020845">
    <property type="entry name" value="AMP-binding_CS"/>
</dbReference>
<feature type="domain" description="AMP-binding enzyme C-terminal" evidence="10">
    <location>
        <begin position="479"/>
        <end position="553"/>
    </location>
</feature>
<dbReference type="EC" id="6.2.1.3" evidence="6"/>
<comment type="subcellular location">
    <subcellularLocation>
        <location evidence="1">Membrane</location>
        <topology evidence="1">Peripheral membrane protein</topology>
    </subcellularLocation>
</comment>
<dbReference type="GO" id="GO:0016874">
    <property type="term" value="F:ligase activity"/>
    <property type="evidence" value="ECO:0007669"/>
    <property type="project" value="UniProtKB-KW"/>
</dbReference>
<evidence type="ECO:0000256" key="6">
    <source>
        <dbReference type="ARBA" id="ARBA00026121"/>
    </source>
</evidence>
<evidence type="ECO:0000256" key="8">
    <source>
        <dbReference type="ARBA" id="ARBA00042773"/>
    </source>
</evidence>
<sequence length="574" mass="64104">MTNNNFRSTTLEKVWLKRYPADVPAEIDPDRYSSLVEMFENAALRYADQPAFINMGEVMTFRKLEERSRAFAAYLQQGLGLQKGDRVALMMPNLLQYPIALFGILRAGMVVVNVNPLYTPRELEHQLNDSGAAAIVIVSNFAHTLEKVVFKTQVKHVILTRMGDQLSTAKGTLVNFVVKYIKRLVPKYYLPDAISFRTALQKGRRLQYVKPDVINTDMAFLQYTGGTTGVAKGAMLTHRNMQSNLEQAKAAYAPLLQPGHELVVTALPLYHIFALTMNCLLFIELGGRSLLITNPRDIPGMVKELSHYPFTAMTGVNTLFNALLNNEEFTKLDFSTLRLSVGGGMPVQKAVAERWEKLTGKHLLEGYGLTECSPLVTGNPYDLKHYSGSIGLPVPSTDVRLVDDEGRDVGFGEPGELWVRGPQVMLGYWQRPEATDEVLKEGWLATGDVATLDEQGFLRIVDRKKDMILVSGFNVYPNEIEDVVALHPKVLESAVIGVPNGVAGEAVKLFVVKKDTTLTQEELLTHCRRYLTGYKVPKIVEFRDELPKSNVGKILRRELRDELVMNKAGDQDAA</sequence>
<dbReference type="InterPro" id="IPR025110">
    <property type="entry name" value="AMP-bd_C"/>
</dbReference>
<evidence type="ECO:0000313" key="12">
    <source>
        <dbReference type="Proteomes" id="UP000003027"/>
    </source>
</evidence>
<evidence type="ECO:0000256" key="7">
    <source>
        <dbReference type="ARBA" id="ARBA00039545"/>
    </source>
</evidence>
<keyword evidence="12" id="KW-1185">Reference proteome</keyword>
<dbReference type="Pfam" id="PF13193">
    <property type="entry name" value="AMP-binding_C"/>
    <property type="match status" value="1"/>
</dbReference>
<dbReference type="Gene3D" id="3.30.300.30">
    <property type="match status" value="1"/>
</dbReference>
<dbReference type="PANTHER" id="PTHR43767">
    <property type="entry name" value="LONG-CHAIN-FATTY-ACID--COA LIGASE"/>
    <property type="match status" value="1"/>
</dbReference>
<dbReference type="InterPro" id="IPR045851">
    <property type="entry name" value="AMP-bd_C_sf"/>
</dbReference>